<evidence type="ECO:0000313" key="1">
    <source>
        <dbReference type="EMBL" id="NNJ27279.1"/>
    </source>
</evidence>
<accession>A0ABX1VGM3</accession>
<comment type="caution">
    <text evidence="1">The sequence shown here is derived from an EMBL/GenBank/DDBJ whole genome shotgun (WGS) entry which is preliminary data.</text>
</comment>
<gene>
    <name evidence="1" type="ORF">LzC2_33810</name>
</gene>
<proteinExistence type="predicted"/>
<dbReference type="Proteomes" id="UP000609651">
    <property type="component" value="Unassembled WGS sequence"/>
</dbReference>
<keyword evidence="2" id="KW-1185">Reference proteome</keyword>
<reference evidence="1 2" key="1">
    <citation type="journal article" date="2020" name="Syst. Appl. Microbiol.">
        <title>Alienimonas chondri sp. nov., a novel planctomycete isolated from the biofilm of the red alga Chondrus crispus.</title>
        <authorList>
            <person name="Vitorino I."/>
            <person name="Albuquerque L."/>
            <person name="Wiegand S."/>
            <person name="Kallscheuer N."/>
            <person name="da Costa M.S."/>
            <person name="Lobo-da-Cunha A."/>
            <person name="Jogler C."/>
            <person name="Lage O.M."/>
        </authorList>
    </citation>
    <scope>NUCLEOTIDE SEQUENCE [LARGE SCALE GENOMIC DNA]</scope>
    <source>
        <strain evidence="1 2">LzC2</strain>
    </source>
</reference>
<protein>
    <submittedName>
        <fullName evidence="1">Uncharacterized protein</fullName>
    </submittedName>
</protein>
<organism evidence="1 2">
    <name type="scientific">Alienimonas chondri</name>
    <dbReference type="NCBI Taxonomy" id="2681879"/>
    <lineage>
        <taxon>Bacteria</taxon>
        <taxon>Pseudomonadati</taxon>
        <taxon>Planctomycetota</taxon>
        <taxon>Planctomycetia</taxon>
        <taxon>Planctomycetales</taxon>
        <taxon>Planctomycetaceae</taxon>
        <taxon>Alienimonas</taxon>
    </lineage>
</organism>
<sequence>MPGPVRAVIAFQLRRAAPHTPICLDWNGDLSKHFGLVPGKPNAVVIAADGTGYPVDVRSEGVEERIETLVEALRTRMLTTR</sequence>
<dbReference type="EMBL" id="WTPX01000135">
    <property type="protein sequence ID" value="NNJ27279.1"/>
    <property type="molecule type" value="Genomic_DNA"/>
</dbReference>
<name>A0ABX1VGM3_9PLAN</name>
<evidence type="ECO:0000313" key="2">
    <source>
        <dbReference type="Proteomes" id="UP000609651"/>
    </source>
</evidence>